<dbReference type="AlphaFoldDB" id="A0A2T0KJF4"/>
<protein>
    <submittedName>
        <fullName evidence="1">Uncharacterized protein</fullName>
    </submittedName>
</protein>
<sequence length="232" mass="25358">MTDVLHGYTLHDLNGLAKSAAITASPSAAGYDDRYDEAWSAIVEHLFTVEQPPTGRDLWYAGLNAVRHAGATDRRHHGASSSGGYNGPTGASDRFAQYWSNTVTHDFSGAVIDRYAAFQIWPQLADIHQQTLLALAAAGDIDGAAVALGVTVRLARQRVSRARAAFRALWHEHETPPPFWHRTHSPVDKAGLKPCGTPAAWSRHKRRGEPVDQACAEANRVYMRQWSRGGPS</sequence>
<dbReference type="Proteomes" id="UP000239415">
    <property type="component" value="Unassembled WGS sequence"/>
</dbReference>
<gene>
    <name evidence="1" type="ORF">CLV67_103393</name>
</gene>
<comment type="caution">
    <text evidence="1">The sequence shown here is derived from an EMBL/GenBank/DDBJ whole genome shotgun (WGS) entry which is preliminary data.</text>
</comment>
<dbReference type="OrthoDB" id="3481861at2"/>
<dbReference type="RefSeq" id="WP_106316812.1">
    <property type="nucleotide sequence ID" value="NZ_BOMO01000042.1"/>
</dbReference>
<accession>A0A2T0KJF4</accession>
<evidence type="ECO:0000313" key="2">
    <source>
        <dbReference type="Proteomes" id="UP000239415"/>
    </source>
</evidence>
<organism evidence="1 2">
    <name type="scientific">Actinoplanes italicus</name>
    <dbReference type="NCBI Taxonomy" id="113567"/>
    <lineage>
        <taxon>Bacteria</taxon>
        <taxon>Bacillati</taxon>
        <taxon>Actinomycetota</taxon>
        <taxon>Actinomycetes</taxon>
        <taxon>Micromonosporales</taxon>
        <taxon>Micromonosporaceae</taxon>
        <taxon>Actinoplanes</taxon>
    </lineage>
</organism>
<dbReference type="EMBL" id="PVMZ01000003">
    <property type="protein sequence ID" value="PRX23644.1"/>
    <property type="molecule type" value="Genomic_DNA"/>
</dbReference>
<reference evidence="1 2" key="1">
    <citation type="submission" date="2018-03" db="EMBL/GenBank/DDBJ databases">
        <title>Genomic Encyclopedia of Archaeal and Bacterial Type Strains, Phase II (KMG-II): from individual species to whole genera.</title>
        <authorList>
            <person name="Goeker M."/>
        </authorList>
    </citation>
    <scope>NUCLEOTIDE SEQUENCE [LARGE SCALE GENOMIC DNA]</scope>
    <source>
        <strain evidence="1 2">DSM 43146</strain>
    </source>
</reference>
<name>A0A2T0KJF4_9ACTN</name>
<evidence type="ECO:0000313" key="1">
    <source>
        <dbReference type="EMBL" id="PRX23644.1"/>
    </source>
</evidence>
<proteinExistence type="predicted"/>
<keyword evidence="2" id="KW-1185">Reference proteome</keyword>